<dbReference type="AlphaFoldDB" id="A0A1I1NHB1"/>
<evidence type="ECO:0000313" key="2">
    <source>
        <dbReference type="Proteomes" id="UP000198832"/>
    </source>
</evidence>
<organism evidence="1 2">
    <name type="scientific">Nocardioides terrae</name>
    <dbReference type="NCBI Taxonomy" id="574651"/>
    <lineage>
        <taxon>Bacteria</taxon>
        <taxon>Bacillati</taxon>
        <taxon>Actinomycetota</taxon>
        <taxon>Actinomycetes</taxon>
        <taxon>Propionibacteriales</taxon>
        <taxon>Nocardioidaceae</taxon>
        <taxon>Nocardioides</taxon>
    </lineage>
</organism>
<reference evidence="1 2" key="1">
    <citation type="submission" date="2016-10" db="EMBL/GenBank/DDBJ databases">
        <authorList>
            <person name="de Groot N.N."/>
        </authorList>
    </citation>
    <scope>NUCLEOTIDE SEQUENCE [LARGE SCALE GENOMIC DNA]</scope>
    <source>
        <strain evidence="1 2">CGMCC 1.7056</strain>
    </source>
</reference>
<dbReference type="Proteomes" id="UP000198832">
    <property type="component" value="Unassembled WGS sequence"/>
</dbReference>
<proteinExistence type="predicted"/>
<protein>
    <submittedName>
        <fullName evidence="1">Uncharacterized protein</fullName>
    </submittedName>
</protein>
<name>A0A1I1NHB1_9ACTN</name>
<evidence type="ECO:0000313" key="1">
    <source>
        <dbReference type="EMBL" id="SFC96917.1"/>
    </source>
</evidence>
<gene>
    <name evidence="1" type="ORF">SAMN04487968_11721</name>
</gene>
<sequence>MSRQIGLFVGAPVVSLVHLPGLAQVVCWLSTVAAAVYMHIRSCERDERIAAIRADAKAVATERTHEPKRRRRKTNRET</sequence>
<accession>A0A1I1NHB1</accession>
<dbReference type="EMBL" id="FOLB01000017">
    <property type="protein sequence ID" value="SFC96917.1"/>
    <property type="molecule type" value="Genomic_DNA"/>
</dbReference>
<keyword evidence="2" id="KW-1185">Reference proteome</keyword>